<name>A0A5N5WV16_9EURO</name>
<keyword evidence="8" id="KW-1185">Reference proteome</keyword>
<evidence type="ECO:0000256" key="2">
    <source>
        <dbReference type="ARBA" id="ARBA00022692"/>
    </source>
</evidence>
<dbReference type="EMBL" id="ML732249">
    <property type="protein sequence ID" value="KAB8072368.1"/>
    <property type="molecule type" value="Genomic_DNA"/>
</dbReference>
<evidence type="ECO:0000256" key="3">
    <source>
        <dbReference type="ARBA" id="ARBA00022989"/>
    </source>
</evidence>
<feature type="transmembrane region" description="Helical" evidence="6">
    <location>
        <begin position="197"/>
        <end position="216"/>
    </location>
</feature>
<organism evidence="7 8">
    <name type="scientific">Aspergillus leporis</name>
    <dbReference type="NCBI Taxonomy" id="41062"/>
    <lineage>
        <taxon>Eukaryota</taxon>
        <taxon>Fungi</taxon>
        <taxon>Dikarya</taxon>
        <taxon>Ascomycota</taxon>
        <taxon>Pezizomycotina</taxon>
        <taxon>Eurotiomycetes</taxon>
        <taxon>Eurotiomycetidae</taxon>
        <taxon>Eurotiales</taxon>
        <taxon>Aspergillaceae</taxon>
        <taxon>Aspergillus</taxon>
        <taxon>Aspergillus subgen. Circumdati</taxon>
    </lineage>
</organism>
<sequence>MAMASLRLSMSSLLTLSPPKWEKKRSVDGRKPLLKQRVFHASQVPGWMQWDTYILHGYRAQLNSFERCFWSLFYLHNESVNTWSHLVPGLYFLILLLAIDYWITQVPLEVPVVDIVAIQTYVAGTAGCLIFSVTAYILFTVFCAVMPFWVALNPQMDGARAGPWRATLFILLATSGLAPIIHVAWAEGPPGPMRIPLDILTVTCSSYAIGTAAYVTRFPERYWPERFDLIGASHQVFHILVAFGQIVHLFGQRELLIRVNLNMCVM</sequence>
<feature type="transmembrane region" description="Helical" evidence="6">
    <location>
        <begin position="123"/>
        <end position="152"/>
    </location>
</feature>
<evidence type="ECO:0000313" key="8">
    <source>
        <dbReference type="Proteomes" id="UP000326565"/>
    </source>
</evidence>
<feature type="transmembrane region" description="Helical" evidence="6">
    <location>
        <begin position="164"/>
        <end position="185"/>
    </location>
</feature>
<dbReference type="Pfam" id="PF03006">
    <property type="entry name" value="HlyIII"/>
    <property type="match status" value="1"/>
</dbReference>
<keyword evidence="2 6" id="KW-0812">Transmembrane</keyword>
<accession>A0A5N5WV16</accession>
<comment type="subcellular location">
    <subcellularLocation>
        <location evidence="1">Membrane</location>
        <topology evidence="1">Multi-pass membrane protein</topology>
    </subcellularLocation>
</comment>
<evidence type="ECO:0000256" key="5">
    <source>
        <dbReference type="PIRSR" id="PIRSR604254-1"/>
    </source>
</evidence>
<evidence type="ECO:0000256" key="4">
    <source>
        <dbReference type="ARBA" id="ARBA00023136"/>
    </source>
</evidence>
<protein>
    <submittedName>
        <fullName evidence="7">Hemolysin-III related-domain-containing protein</fullName>
    </submittedName>
</protein>
<dbReference type="PANTHER" id="PTHR20855">
    <property type="entry name" value="ADIPOR/PROGESTIN RECEPTOR-RELATED"/>
    <property type="match status" value="1"/>
</dbReference>
<evidence type="ECO:0000256" key="6">
    <source>
        <dbReference type="SAM" id="Phobius"/>
    </source>
</evidence>
<dbReference type="GO" id="GO:0038023">
    <property type="term" value="F:signaling receptor activity"/>
    <property type="evidence" value="ECO:0007669"/>
    <property type="project" value="TreeGrafter"/>
</dbReference>
<dbReference type="InterPro" id="IPR004254">
    <property type="entry name" value="AdipoR/HlyIII-related"/>
</dbReference>
<evidence type="ECO:0000313" key="7">
    <source>
        <dbReference type="EMBL" id="KAB8072368.1"/>
    </source>
</evidence>
<gene>
    <name evidence="7" type="ORF">BDV29DRAFT_196933</name>
</gene>
<dbReference type="AlphaFoldDB" id="A0A5N5WV16"/>
<dbReference type="GO" id="GO:0006882">
    <property type="term" value="P:intracellular zinc ion homeostasis"/>
    <property type="evidence" value="ECO:0007669"/>
    <property type="project" value="TreeGrafter"/>
</dbReference>
<reference evidence="7 8" key="1">
    <citation type="submission" date="2019-04" db="EMBL/GenBank/DDBJ databases">
        <title>Friends and foes A comparative genomics study of 23 Aspergillus species from section Flavi.</title>
        <authorList>
            <consortium name="DOE Joint Genome Institute"/>
            <person name="Kjaerbolling I."/>
            <person name="Vesth T."/>
            <person name="Frisvad J.C."/>
            <person name="Nybo J.L."/>
            <person name="Theobald S."/>
            <person name="Kildgaard S."/>
            <person name="Isbrandt T."/>
            <person name="Kuo A."/>
            <person name="Sato A."/>
            <person name="Lyhne E.K."/>
            <person name="Kogle M.E."/>
            <person name="Wiebenga A."/>
            <person name="Kun R.S."/>
            <person name="Lubbers R.J."/>
            <person name="Makela M.R."/>
            <person name="Barry K."/>
            <person name="Chovatia M."/>
            <person name="Clum A."/>
            <person name="Daum C."/>
            <person name="Haridas S."/>
            <person name="He G."/>
            <person name="LaButti K."/>
            <person name="Lipzen A."/>
            <person name="Mondo S."/>
            <person name="Riley R."/>
            <person name="Salamov A."/>
            <person name="Simmons B.A."/>
            <person name="Magnuson J.K."/>
            <person name="Henrissat B."/>
            <person name="Mortensen U.H."/>
            <person name="Larsen T.O."/>
            <person name="Devries R.P."/>
            <person name="Grigoriev I.V."/>
            <person name="Machida M."/>
            <person name="Baker S.E."/>
            <person name="Andersen M.R."/>
        </authorList>
    </citation>
    <scope>NUCLEOTIDE SEQUENCE [LARGE SCALE GENOMIC DNA]</scope>
    <source>
        <strain evidence="7 8">CBS 151.66</strain>
    </source>
</reference>
<keyword evidence="5" id="KW-0862">Zinc</keyword>
<dbReference type="GO" id="GO:0046872">
    <property type="term" value="F:metal ion binding"/>
    <property type="evidence" value="ECO:0007669"/>
    <property type="project" value="UniProtKB-KW"/>
</dbReference>
<keyword evidence="5" id="KW-0479">Metal-binding</keyword>
<feature type="transmembrane region" description="Helical" evidence="6">
    <location>
        <begin position="83"/>
        <end position="103"/>
    </location>
</feature>
<evidence type="ECO:0000256" key="1">
    <source>
        <dbReference type="ARBA" id="ARBA00004141"/>
    </source>
</evidence>
<feature type="binding site" evidence="5">
    <location>
        <position position="238"/>
    </location>
    <ligand>
        <name>Zn(2+)</name>
        <dbReference type="ChEBI" id="CHEBI:29105"/>
    </ligand>
</feature>
<keyword evidence="3 6" id="KW-1133">Transmembrane helix</keyword>
<feature type="binding site" evidence="5">
    <location>
        <position position="234"/>
    </location>
    <ligand>
        <name>Zn(2+)</name>
        <dbReference type="ChEBI" id="CHEBI:29105"/>
    </ligand>
</feature>
<dbReference type="OrthoDB" id="529367at2759"/>
<proteinExistence type="predicted"/>
<dbReference type="Proteomes" id="UP000326565">
    <property type="component" value="Unassembled WGS sequence"/>
</dbReference>
<dbReference type="GO" id="GO:0016020">
    <property type="term" value="C:membrane"/>
    <property type="evidence" value="ECO:0007669"/>
    <property type="project" value="UniProtKB-SubCell"/>
</dbReference>
<keyword evidence="4 6" id="KW-0472">Membrane</keyword>
<dbReference type="PANTHER" id="PTHR20855:SF130">
    <property type="entry name" value="HAEMOLYSIN-III FAMILY PROTEIN"/>
    <property type="match status" value="1"/>
</dbReference>